<organism evidence="1 2">
    <name type="scientific">Catellatospora chokoriensis</name>
    <dbReference type="NCBI Taxonomy" id="310353"/>
    <lineage>
        <taxon>Bacteria</taxon>
        <taxon>Bacillati</taxon>
        <taxon>Actinomycetota</taxon>
        <taxon>Actinomycetes</taxon>
        <taxon>Micromonosporales</taxon>
        <taxon>Micromonosporaceae</taxon>
        <taxon>Catellatospora</taxon>
    </lineage>
</organism>
<keyword evidence="2" id="KW-1185">Reference proteome</keyword>
<dbReference type="EMBL" id="BONG01000071">
    <property type="protein sequence ID" value="GIF93744.1"/>
    <property type="molecule type" value="Genomic_DNA"/>
</dbReference>
<proteinExistence type="predicted"/>
<sequence>MRTGTSGFVAGVPRLSIGINGTPTSGGFNSGPYPVKFAIDGRGSADPADRVRTDSYRAGSTLHVRCQDYGVSIDGSTLWIYTTDGYWVPDAYRDFDEVKKAAIEAALAALGSGAAG</sequence>
<evidence type="ECO:0000313" key="2">
    <source>
        <dbReference type="Proteomes" id="UP000619293"/>
    </source>
</evidence>
<dbReference type="RefSeq" id="WP_191842766.1">
    <property type="nucleotide sequence ID" value="NZ_BAAALB010000027.1"/>
</dbReference>
<reference evidence="1 2" key="1">
    <citation type="submission" date="2021-01" db="EMBL/GenBank/DDBJ databases">
        <title>Whole genome shotgun sequence of Catellatospora chokoriensis NBRC 107358.</title>
        <authorList>
            <person name="Komaki H."/>
            <person name="Tamura T."/>
        </authorList>
    </citation>
    <scope>NUCLEOTIDE SEQUENCE [LARGE SCALE GENOMIC DNA]</scope>
    <source>
        <strain evidence="1 2">NBRC 107358</strain>
    </source>
</reference>
<dbReference type="AlphaFoldDB" id="A0A8J3KET4"/>
<protein>
    <submittedName>
        <fullName evidence="1">Uncharacterized protein</fullName>
    </submittedName>
</protein>
<accession>A0A8J3KET4</accession>
<evidence type="ECO:0000313" key="1">
    <source>
        <dbReference type="EMBL" id="GIF93744.1"/>
    </source>
</evidence>
<name>A0A8J3KET4_9ACTN</name>
<dbReference type="Proteomes" id="UP000619293">
    <property type="component" value="Unassembled WGS sequence"/>
</dbReference>
<comment type="caution">
    <text evidence="1">The sequence shown here is derived from an EMBL/GenBank/DDBJ whole genome shotgun (WGS) entry which is preliminary data.</text>
</comment>
<gene>
    <name evidence="1" type="ORF">Cch02nite_71880</name>
</gene>